<dbReference type="PANTHER" id="PTHR32097:SF18">
    <property type="entry name" value="RING-TYPE DOMAIN-CONTAINING PROTEIN"/>
    <property type="match status" value="1"/>
</dbReference>
<dbReference type="PANTHER" id="PTHR32097">
    <property type="entry name" value="CAMP-BINDING PROTEIN 1-RELATED"/>
    <property type="match status" value="1"/>
</dbReference>
<dbReference type="InterPro" id="IPR051324">
    <property type="entry name" value="Stress/Tellurium_Resist"/>
</dbReference>
<evidence type="ECO:0000259" key="2">
    <source>
        <dbReference type="PROSITE" id="PS50089"/>
    </source>
</evidence>
<dbReference type="Proteomes" id="UP001595850">
    <property type="component" value="Unassembled WGS sequence"/>
</dbReference>
<dbReference type="SUPFAM" id="SSF57850">
    <property type="entry name" value="RING/U-box"/>
    <property type="match status" value="1"/>
</dbReference>
<protein>
    <submittedName>
        <fullName evidence="3">RING finger family 4 domain-containing protein</fullName>
    </submittedName>
</protein>
<gene>
    <name evidence="3" type="ORF">ACFOWE_17410</name>
</gene>
<feature type="region of interest" description="Disordered" evidence="1">
    <location>
        <begin position="454"/>
        <end position="498"/>
    </location>
</feature>
<sequence>MVDRLSRILLRQHLVAPGLLAGAPVPPLTGTAPYDRRPRKKKRTGAGGVTVRPGTAGGLIALEADLLHLGHLLSAPLRHRLGELDETGLANAGRHLVQAILAERGGHVGHVPLFRNFPESVPADTAEFYVRRVFALLLQEPAQPCVLCGGTGAVHPVSPCAHLVCRTCWDGADFSACPICHRRIDPDDPFLRPADDPVAESAARDRAIPARPVLLSLCDDPAGSARDLLQTLLTRQTPLRPEDLTAVIDLTGDFWPDSAGWLPERIPVRETRAAVLATAVRRGTPEELPGLLDRHTDSATDVLRLLHLLMGGDAGLRVRPPRRSSPPRPLRQALLSRLDRMSLSRVLDDLHRHPEAWKHMAEVLHPFERYRRYPDAALAFAVLRGTRLDTGTPFAEELLERAAAHPGALRFDGVRLRPLTFAGQVEAALRDGDHSRALDLLVRRPGELTRRLAHLARSAPASSSASAAGPSASTQTGHTPSGTPAALSQAGHTPSGAGAASDLAAALTRAAPAVSPGVLISALGRLRTPPGGTPMFMPRGGSARIWTQPDALPPVPPDTAAALSAVITAEMLRRASALPPVELAVLDEELADLTAPAAERSASSALVRLPRGSVRPLPSGDRIRLFLHWAQPEEERVDLDLSVALFDTRWRFVDLCDYTHLRIGDGAAVHSGDLTSAPEPLGASEFVDLHVSRLHALGGRYAVPIVFSFNDVPFDRLVRGFAGFMDASGSGGTVFDPLAVRQRFDLSGPAKILVPLVADLWSRTMRWADLNLSAFRAFHNVDGYQGRLARLGSALEDVFGLGEHVTLWEVACWHAAARAPEVLVRHRDGGVGRYVRGATEEIGAFAARLTALTAPDHGPAVPGGTPGPVPGTASGGMSGTASGTVPGAAGFAALADGGGLTPADGAQVYALRPGPLDPAEVRLLDAADLVGALGSQDR</sequence>
<feature type="region of interest" description="Disordered" evidence="1">
    <location>
        <begin position="856"/>
        <end position="879"/>
    </location>
</feature>
<organism evidence="3 4">
    <name type="scientific">Planomonospora corallina</name>
    <dbReference type="NCBI Taxonomy" id="1806052"/>
    <lineage>
        <taxon>Bacteria</taxon>
        <taxon>Bacillati</taxon>
        <taxon>Actinomycetota</taxon>
        <taxon>Actinomycetes</taxon>
        <taxon>Streptosporangiales</taxon>
        <taxon>Streptosporangiaceae</taxon>
        <taxon>Planomonospora</taxon>
    </lineage>
</organism>
<dbReference type="RefSeq" id="WP_377288913.1">
    <property type="nucleotide sequence ID" value="NZ_JBHSBM010000017.1"/>
</dbReference>
<comment type="caution">
    <text evidence="3">The sequence shown here is derived from an EMBL/GenBank/DDBJ whole genome shotgun (WGS) entry which is preliminary data.</text>
</comment>
<dbReference type="InterPro" id="IPR003325">
    <property type="entry name" value="TerD"/>
</dbReference>
<accession>A0ABV8IAN1</accession>
<feature type="compositionally biased region" description="Low complexity" evidence="1">
    <location>
        <begin position="456"/>
        <end position="473"/>
    </location>
</feature>
<proteinExistence type="predicted"/>
<evidence type="ECO:0000256" key="1">
    <source>
        <dbReference type="SAM" id="MobiDB-lite"/>
    </source>
</evidence>
<evidence type="ECO:0000313" key="4">
    <source>
        <dbReference type="Proteomes" id="UP001595850"/>
    </source>
</evidence>
<dbReference type="Gene3D" id="2.60.60.30">
    <property type="entry name" value="sav2460 like domains"/>
    <property type="match status" value="1"/>
</dbReference>
<dbReference type="EMBL" id="JBHSBM010000017">
    <property type="protein sequence ID" value="MFC4060085.1"/>
    <property type="molecule type" value="Genomic_DNA"/>
</dbReference>
<name>A0ABV8IAN1_9ACTN</name>
<feature type="region of interest" description="Disordered" evidence="1">
    <location>
        <begin position="26"/>
        <end position="48"/>
    </location>
</feature>
<evidence type="ECO:0000313" key="3">
    <source>
        <dbReference type="EMBL" id="MFC4060085.1"/>
    </source>
</evidence>
<reference evidence="4" key="1">
    <citation type="journal article" date="2019" name="Int. J. Syst. Evol. Microbiol.">
        <title>The Global Catalogue of Microorganisms (GCM) 10K type strain sequencing project: providing services to taxonomists for standard genome sequencing and annotation.</title>
        <authorList>
            <consortium name="The Broad Institute Genomics Platform"/>
            <consortium name="The Broad Institute Genome Sequencing Center for Infectious Disease"/>
            <person name="Wu L."/>
            <person name="Ma J."/>
        </authorList>
    </citation>
    <scope>NUCLEOTIDE SEQUENCE [LARGE SCALE GENOMIC DNA]</scope>
    <source>
        <strain evidence="4">TBRC 4489</strain>
    </source>
</reference>
<dbReference type="Pfam" id="PF14447">
    <property type="entry name" value="Prok-RING_4"/>
    <property type="match status" value="1"/>
</dbReference>
<feature type="domain" description="RING-type" evidence="2">
    <location>
        <begin position="145"/>
        <end position="181"/>
    </location>
</feature>
<dbReference type="InterPro" id="IPR001841">
    <property type="entry name" value="Znf_RING"/>
</dbReference>
<dbReference type="PROSITE" id="PS50089">
    <property type="entry name" value="ZF_RING_2"/>
    <property type="match status" value="1"/>
</dbReference>
<dbReference type="CDD" id="cd06974">
    <property type="entry name" value="TerD_like"/>
    <property type="match status" value="1"/>
</dbReference>
<keyword evidence="4" id="KW-1185">Reference proteome</keyword>